<keyword evidence="3" id="KW-1185">Reference proteome</keyword>
<reference evidence="2 3" key="1">
    <citation type="submission" date="2019-01" db="EMBL/GenBank/DDBJ databases">
        <title>Novel species of Cellulomonas.</title>
        <authorList>
            <person name="Liu Q."/>
            <person name="Xin Y.-H."/>
        </authorList>
    </citation>
    <scope>NUCLEOTIDE SEQUENCE [LARGE SCALE GENOMIC DNA]</scope>
    <source>
        <strain evidence="2 3">HLT2-17</strain>
    </source>
</reference>
<feature type="chain" id="PRO_5020219185" evidence="1">
    <location>
        <begin position="24"/>
        <end position="272"/>
    </location>
</feature>
<organism evidence="2 3">
    <name type="scientific">Pengzhenrongella frigida</name>
    <dbReference type="NCBI Taxonomy" id="1259133"/>
    <lineage>
        <taxon>Bacteria</taxon>
        <taxon>Bacillati</taxon>
        <taxon>Actinomycetota</taxon>
        <taxon>Actinomycetes</taxon>
        <taxon>Micrococcales</taxon>
        <taxon>Pengzhenrongella</taxon>
    </lineage>
</organism>
<dbReference type="Proteomes" id="UP000293764">
    <property type="component" value="Unassembled WGS sequence"/>
</dbReference>
<dbReference type="OrthoDB" id="5144721at2"/>
<comment type="caution">
    <text evidence="2">The sequence shown here is derived from an EMBL/GenBank/DDBJ whole genome shotgun (WGS) entry which is preliminary data.</text>
</comment>
<keyword evidence="1" id="KW-0732">Signal</keyword>
<dbReference type="AlphaFoldDB" id="A0A4Q5MZU0"/>
<gene>
    <name evidence="2" type="ORF">EUA98_09515</name>
</gene>
<feature type="signal peptide" evidence="1">
    <location>
        <begin position="1"/>
        <end position="23"/>
    </location>
</feature>
<accession>A0A4Q5MZU0</accession>
<evidence type="ECO:0000256" key="1">
    <source>
        <dbReference type="SAM" id="SignalP"/>
    </source>
</evidence>
<evidence type="ECO:0000313" key="2">
    <source>
        <dbReference type="EMBL" id="RYV51246.1"/>
    </source>
</evidence>
<name>A0A4Q5MZU0_9MICO</name>
<proteinExistence type="predicted"/>
<sequence>MRRIAAVLALVVAILLTPNGASAAQLTIVGSRTFHAASFSRCDDAVVLLTSASRTSVQVKDLAPACGSANLRLWVWDSNSQKELSGGGIVPALGGTLTITLPGKLSSAGAGLTAFVTVGSWGVPATWEAVLPAVTCTVTGIVHWGNNPRWTRWVTAPAGETCTAALVGTPTTPRPGSPYSDVSVLIATTSTTTGDDSIQWELTMNFADPVFPFVPVGLTSWSNFHVSSTCSALPVVRIGGDLPHHDGVTNGSPRQLNMRAFQSAGGDVLNCA</sequence>
<dbReference type="EMBL" id="SDWW01000019">
    <property type="protein sequence ID" value="RYV51246.1"/>
    <property type="molecule type" value="Genomic_DNA"/>
</dbReference>
<dbReference type="RefSeq" id="WP_130102444.1">
    <property type="nucleotide sequence ID" value="NZ_SDWW01000019.1"/>
</dbReference>
<protein>
    <submittedName>
        <fullName evidence="2">Uncharacterized protein</fullName>
    </submittedName>
</protein>
<evidence type="ECO:0000313" key="3">
    <source>
        <dbReference type="Proteomes" id="UP000293764"/>
    </source>
</evidence>